<feature type="compositionally biased region" description="Low complexity" evidence="1">
    <location>
        <begin position="436"/>
        <end position="449"/>
    </location>
</feature>
<protein>
    <submittedName>
        <fullName evidence="3">Uncharacterized protein</fullName>
    </submittedName>
</protein>
<gene>
    <name evidence="3" type="ORF">ACFOYY_17255</name>
</gene>
<accession>A0ABV8F3I0</accession>
<reference evidence="4" key="1">
    <citation type="journal article" date="2019" name="Int. J. Syst. Evol. Microbiol.">
        <title>The Global Catalogue of Microorganisms (GCM) 10K type strain sequencing project: providing services to taxonomists for standard genome sequencing and annotation.</title>
        <authorList>
            <consortium name="The Broad Institute Genomics Platform"/>
            <consortium name="The Broad Institute Genome Sequencing Center for Infectious Disease"/>
            <person name="Wu L."/>
            <person name="Ma J."/>
        </authorList>
    </citation>
    <scope>NUCLEOTIDE SEQUENCE [LARGE SCALE GENOMIC DNA]</scope>
    <source>
        <strain evidence="4">TBRC 7912</strain>
    </source>
</reference>
<feature type="compositionally biased region" description="Low complexity" evidence="1">
    <location>
        <begin position="279"/>
        <end position="308"/>
    </location>
</feature>
<dbReference type="RefSeq" id="WP_386190287.1">
    <property type="nucleotide sequence ID" value="NZ_JBHSBC010000015.1"/>
</dbReference>
<feature type="compositionally biased region" description="Polar residues" evidence="1">
    <location>
        <begin position="263"/>
        <end position="277"/>
    </location>
</feature>
<feature type="compositionally biased region" description="Low complexity" evidence="1">
    <location>
        <begin position="559"/>
        <end position="572"/>
    </location>
</feature>
<evidence type="ECO:0000313" key="4">
    <source>
        <dbReference type="Proteomes" id="UP001595698"/>
    </source>
</evidence>
<feature type="region of interest" description="Disordered" evidence="1">
    <location>
        <begin position="558"/>
        <end position="594"/>
    </location>
</feature>
<keyword evidence="2" id="KW-0812">Transmembrane</keyword>
<dbReference type="Proteomes" id="UP001595698">
    <property type="component" value="Unassembled WGS sequence"/>
</dbReference>
<feature type="transmembrane region" description="Helical" evidence="2">
    <location>
        <begin position="527"/>
        <end position="548"/>
    </location>
</feature>
<dbReference type="EMBL" id="JBHSBC010000015">
    <property type="protein sequence ID" value="MFC3981892.1"/>
    <property type="molecule type" value="Genomic_DNA"/>
</dbReference>
<keyword evidence="2" id="KW-1133">Transmembrane helix</keyword>
<organism evidence="3 4">
    <name type="scientific">Streptosporangium jomthongense</name>
    <dbReference type="NCBI Taxonomy" id="1193683"/>
    <lineage>
        <taxon>Bacteria</taxon>
        <taxon>Bacillati</taxon>
        <taxon>Actinomycetota</taxon>
        <taxon>Actinomycetes</taxon>
        <taxon>Streptosporangiales</taxon>
        <taxon>Streptosporangiaceae</taxon>
        <taxon>Streptosporangium</taxon>
    </lineage>
</organism>
<sequence>MAPEQPSQPHLPPAWPEAAETTSGWANDSFGASSPRLPLPHEEPASPADGQGQPGAGWEQAGASTPEYGWSQPTPSQTPNGAPSGSSNGSATLGGGWDQALASPSGGAPDDMETPRQGVPTQPPVTGPASGWNSPAGTGWDQAARTAPADPRDRPASSATTSWSDAFTPQPKDALRPDPDLAGGYGGQLPEAAPVSAEPRWDPQPPAEAAPADNPVWPPATAENTGWPSATTPQDDAAQPPAAANASWPSAAPQDNAVWPPTAQANGSAWPSASAENTGWPPAAPASGPAAGPTAPAGDPAPGATAWPSAVPGDNPVWPPSAAEGTVRDPLSHTWSTPPQEEPSRDGAPFGEDAARGSFGVPNNPAVWALAATTASEPTPRSDPLNDPLNAPRNAPPVDPLSGPLNNPLNDPLTAPAYDASATRHPADLPLPPQAQPFGQPGQPAHPGQPGQPGHPGQHEFGHPGQPGHHLSQDPSDPNRRFVTAGQISGPKTPPPERQQELWDTVFGDNYQAMGNEDDFDEQGRPVWVFALVGSVVIALVGALLWAFMAGPLAATNEADPAPSAKPSATSKKPPKSQTLGRLPRFPGKASPVSGTLADQAAAISVTRLGGEWREDQRRTVPTVYGFTTRQYVAAGTDSAGRTQFAQLMSGVLPSRLKDKYTSPENLSPVTNAVAASARKKFFPEDNTARKTAQQSLTVNGLPGQLSAYEITTGDTKTTMVVAAVSTGADLPSIVYMSVPDSKKELLPDINTVFTSIKALSS</sequence>
<keyword evidence="4" id="KW-1185">Reference proteome</keyword>
<evidence type="ECO:0000313" key="3">
    <source>
        <dbReference type="EMBL" id="MFC3981892.1"/>
    </source>
</evidence>
<comment type="caution">
    <text evidence="3">The sequence shown here is derived from an EMBL/GenBank/DDBJ whole genome shotgun (WGS) entry which is preliminary data.</text>
</comment>
<proteinExistence type="predicted"/>
<feature type="compositionally biased region" description="Low complexity" evidence="1">
    <location>
        <begin position="78"/>
        <end position="91"/>
    </location>
</feature>
<evidence type="ECO:0000256" key="2">
    <source>
        <dbReference type="SAM" id="Phobius"/>
    </source>
</evidence>
<feature type="compositionally biased region" description="Polar residues" evidence="1">
    <location>
        <begin position="20"/>
        <end position="32"/>
    </location>
</feature>
<feature type="region of interest" description="Disordered" evidence="1">
    <location>
        <begin position="1"/>
        <end position="499"/>
    </location>
</feature>
<feature type="compositionally biased region" description="Low complexity" evidence="1">
    <location>
        <begin position="230"/>
        <end position="253"/>
    </location>
</feature>
<name>A0ABV8F3I0_9ACTN</name>
<evidence type="ECO:0000256" key="1">
    <source>
        <dbReference type="SAM" id="MobiDB-lite"/>
    </source>
</evidence>
<keyword evidence="2" id="KW-0472">Membrane</keyword>